<dbReference type="GeneID" id="24838355"/>
<evidence type="ECO:0000313" key="3">
    <source>
        <dbReference type="Proteomes" id="UP000033097"/>
    </source>
</evidence>
<keyword evidence="2" id="KW-0378">Hydrolase</keyword>
<evidence type="ECO:0000256" key="1">
    <source>
        <dbReference type="ARBA" id="ARBA00022553"/>
    </source>
</evidence>
<dbReference type="PRINTS" id="PR00113">
    <property type="entry name" value="ALKPHPHTASE"/>
</dbReference>
<dbReference type="SMART" id="SM00098">
    <property type="entry name" value="alkPPc"/>
    <property type="match status" value="1"/>
</dbReference>
<dbReference type="PANTHER" id="PTHR11596:SF5">
    <property type="entry name" value="ALKALINE PHOSPHATASE"/>
    <property type="match status" value="1"/>
</dbReference>
<dbReference type="Gene3D" id="3.40.720.10">
    <property type="entry name" value="Alkaline Phosphatase, subunit A"/>
    <property type="match status" value="1"/>
</dbReference>
<dbReference type="Pfam" id="PF00245">
    <property type="entry name" value="Alk_phosphatase"/>
    <property type="match status" value="1"/>
</dbReference>
<dbReference type="GO" id="GO:0004035">
    <property type="term" value="F:alkaline phosphatase activity"/>
    <property type="evidence" value="ECO:0007669"/>
    <property type="project" value="UniProtKB-EC"/>
</dbReference>
<dbReference type="RefSeq" id="WP_048046328.1">
    <property type="nucleotide sequence ID" value="NZ_CP009512.1"/>
</dbReference>
<dbReference type="CDD" id="cd16012">
    <property type="entry name" value="ALP"/>
    <property type="match status" value="1"/>
</dbReference>
<proteinExistence type="predicted"/>
<dbReference type="Gene3D" id="1.10.60.40">
    <property type="match status" value="1"/>
</dbReference>
<dbReference type="SUPFAM" id="SSF53649">
    <property type="entry name" value="Alkaline phosphatase-like"/>
    <property type="match status" value="1"/>
</dbReference>
<organism evidence="2 3">
    <name type="scientific">Methanosarcina mazei S-6</name>
    <dbReference type="NCBI Taxonomy" id="213585"/>
    <lineage>
        <taxon>Archaea</taxon>
        <taxon>Methanobacteriati</taxon>
        <taxon>Methanobacteriota</taxon>
        <taxon>Stenosarchaea group</taxon>
        <taxon>Methanomicrobia</taxon>
        <taxon>Methanosarcinales</taxon>
        <taxon>Methanosarcinaceae</taxon>
        <taxon>Methanosarcina</taxon>
    </lineage>
</organism>
<dbReference type="InterPro" id="IPR001952">
    <property type="entry name" value="Alkaline_phosphatase"/>
</dbReference>
<dbReference type="HOGENOM" id="CLU_008539_6_2_2"/>
<dbReference type="PANTHER" id="PTHR11596">
    <property type="entry name" value="ALKALINE PHOSPHATASE"/>
    <property type="match status" value="1"/>
</dbReference>
<accession>A0A0E3RDB4</accession>
<keyword evidence="1" id="KW-0597">Phosphoprotein</keyword>
<dbReference type="KEGG" id="mmj:MSMAS_0738"/>
<dbReference type="Proteomes" id="UP000033097">
    <property type="component" value="Chromosome"/>
</dbReference>
<reference evidence="2 3" key="1">
    <citation type="submission" date="2014-07" db="EMBL/GenBank/DDBJ databases">
        <title>Methanogenic archaea and the global carbon cycle.</title>
        <authorList>
            <person name="Henriksen J.R."/>
            <person name="Luke J."/>
            <person name="Reinhart S."/>
            <person name="Benedict M.N."/>
            <person name="Youngblut N.D."/>
            <person name="Metcalf M.E."/>
            <person name="Whitaker R.J."/>
            <person name="Metcalf W.W."/>
        </authorList>
    </citation>
    <scope>NUCLEOTIDE SEQUENCE [LARGE SCALE GENOMIC DNA]</scope>
    <source>
        <strain evidence="2 3">S-6</strain>
    </source>
</reference>
<dbReference type="STRING" id="213585.MSMAS_0738"/>
<dbReference type="EMBL" id="CP009512">
    <property type="protein sequence ID" value="AKB63934.1"/>
    <property type="molecule type" value="Genomic_DNA"/>
</dbReference>
<name>A0A0E3RDB4_METMZ</name>
<sequence>MDTKETNVLLTLLVGLLLLGNAGSAAAVEDDSNSKDFSGNYTCLTDSVKCKSCPESEAKIKNVIILVPDGCSQSVQTLARWYSGSPLMLDEMVAGTVSTYSTDSVITDSSSAASAFATGYKTTNGFVSVGPSNASVLSILENPSEDMQYRPLATVLEGSKLEGKATGLVATSRVTHATPAAFASHVDNRDNENEIMEQMVYENVDVVFGGGSRHLVPEEEGGKRTDRENLTEVLLDKGYQYVDSRDEMLNLSSGKAWGLFASSHMAPDIDRTELVPEEPSLSEMTGKALELLSQDKDGFFLMVEGSQVDWANHANDPVYAVTDFLAFDEAVKVAVEFAEQDGHTLVLAFPDHNTGGMTIGSDSDSNYTSTTIEDVIDPLKSMKLSSAGIAEKIGTDVSSENIKAQLKTWWGIDATDDEVTEILEIYNNGEGLSLDYSISEVINQNHTVIGWTTHGHCGEDVPLWAYGPDHPAGHLDNTEIAGYIAEKAGFNLEETNRYLFVEVSEVFSRDNGDGKLDENEYLLDLTSSLNPVLRIGDAELPVSTNILIKQGVTYELEGIVVYAPATGKVYIPSEVLSLVNGKK</sequence>
<dbReference type="EC" id="3.1.3.1" evidence="2"/>
<evidence type="ECO:0000313" key="2">
    <source>
        <dbReference type="EMBL" id="AKB63934.1"/>
    </source>
</evidence>
<dbReference type="AlphaFoldDB" id="A0A0E3RDB4"/>
<protein>
    <submittedName>
        <fullName evidence="2">Alkaline phosphatase</fullName>
        <ecNumber evidence="2">3.1.3.1</ecNumber>
    </submittedName>
</protein>
<gene>
    <name evidence="2" type="ORF">MSMAS_0738</name>
</gene>
<dbReference type="PATRIC" id="fig|213585.10.peg.915"/>
<dbReference type="InterPro" id="IPR017850">
    <property type="entry name" value="Alkaline_phosphatase_core_sf"/>
</dbReference>